<comment type="caution">
    <text evidence="2">The sequence shown here is derived from an EMBL/GenBank/DDBJ whole genome shotgun (WGS) entry which is preliminary data.</text>
</comment>
<gene>
    <name evidence="2" type="ORF">LK996_15945</name>
</gene>
<feature type="compositionally biased region" description="Basic and acidic residues" evidence="1">
    <location>
        <begin position="59"/>
        <end position="70"/>
    </location>
</feature>
<proteinExistence type="predicted"/>
<reference evidence="2" key="1">
    <citation type="submission" date="2021-10" db="EMBL/GenBank/DDBJ databases">
        <authorList>
            <person name="Lyu M."/>
            <person name="Wang X."/>
            <person name="Meng X."/>
            <person name="Xu K."/>
        </authorList>
    </citation>
    <scope>NUCLEOTIDE SEQUENCE</scope>
    <source>
        <strain evidence="2">A6</strain>
    </source>
</reference>
<feature type="compositionally biased region" description="Basic and acidic residues" evidence="1">
    <location>
        <begin position="25"/>
        <end position="35"/>
    </location>
</feature>
<accession>A0ABS8JLS7</accession>
<feature type="region of interest" description="Disordered" evidence="1">
    <location>
        <begin position="1"/>
        <end position="70"/>
    </location>
</feature>
<evidence type="ECO:0000313" key="3">
    <source>
        <dbReference type="Proteomes" id="UP001165293"/>
    </source>
</evidence>
<evidence type="ECO:0000313" key="2">
    <source>
        <dbReference type="EMBL" id="MCC8364564.1"/>
    </source>
</evidence>
<keyword evidence="3" id="KW-1185">Reference proteome</keyword>
<organism evidence="2 3">
    <name type="scientific">Noviluteimonas lactosilytica</name>
    <dbReference type="NCBI Taxonomy" id="2888523"/>
    <lineage>
        <taxon>Bacteria</taxon>
        <taxon>Pseudomonadati</taxon>
        <taxon>Pseudomonadota</taxon>
        <taxon>Gammaproteobacteria</taxon>
        <taxon>Lysobacterales</taxon>
        <taxon>Lysobacteraceae</taxon>
        <taxon>Noviluteimonas</taxon>
    </lineage>
</organism>
<dbReference type="EMBL" id="JAJGAK010000005">
    <property type="protein sequence ID" value="MCC8364564.1"/>
    <property type="molecule type" value="Genomic_DNA"/>
</dbReference>
<evidence type="ECO:0000256" key="1">
    <source>
        <dbReference type="SAM" id="MobiDB-lite"/>
    </source>
</evidence>
<dbReference type="Proteomes" id="UP001165293">
    <property type="component" value="Unassembled WGS sequence"/>
</dbReference>
<dbReference type="RefSeq" id="WP_230528361.1">
    <property type="nucleotide sequence ID" value="NZ_JAJGAK010000005.1"/>
</dbReference>
<name>A0ABS8JLS7_9GAMM</name>
<protein>
    <submittedName>
        <fullName evidence="2">Uncharacterized protein</fullName>
    </submittedName>
</protein>
<sequence>MADKQKTTPPAADPRAGKNPGYAENHPRDREDAQLRPRQTPKPSPDEPGIDRDTDDQPDATRDKEDKSRH</sequence>